<dbReference type="EMBL" id="BAAABV010000015">
    <property type="protein sequence ID" value="GAA0290539.1"/>
    <property type="molecule type" value="Genomic_DNA"/>
</dbReference>
<proteinExistence type="predicted"/>
<comment type="caution">
    <text evidence="2">The sequence shown here is derived from an EMBL/GenBank/DDBJ whole genome shotgun (WGS) entry which is preliminary data.</text>
</comment>
<sequence length="157" mass="15417">MQSYVVQVHLYGSVAVVTLCARPDPSHPFGHAAAGDALASALTRLGAGVDSVVLDLDCAPDPALGEALASVDAWAAGREVTVVILAPAPGTTPGPGSGRGGPPGVPVLRTGPPGAGLAGAGDEAAPVRRLRRAVAGRALAGQAAGIRQARSRAHPCS</sequence>
<name>A0ABP3F3N5_9ACTN</name>
<evidence type="ECO:0000256" key="1">
    <source>
        <dbReference type="SAM" id="MobiDB-lite"/>
    </source>
</evidence>
<accession>A0ABP3F3N5</accession>
<protein>
    <recommendedName>
        <fullName evidence="4">STAS domain-containing protein</fullName>
    </recommendedName>
</protein>
<dbReference type="RefSeq" id="WP_344158717.1">
    <property type="nucleotide sequence ID" value="NZ_BAAABV010000015.1"/>
</dbReference>
<evidence type="ECO:0008006" key="4">
    <source>
        <dbReference type="Google" id="ProtNLM"/>
    </source>
</evidence>
<keyword evidence="3" id="KW-1185">Reference proteome</keyword>
<gene>
    <name evidence="2" type="ORF">GCM10010302_31370</name>
</gene>
<reference evidence="3" key="1">
    <citation type="journal article" date="2019" name="Int. J. Syst. Evol. Microbiol.">
        <title>The Global Catalogue of Microorganisms (GCM) 10K type strain sequencing project: providing services to taxonomists for standard genome sequencing and annotation.</title>
        <authorList>
            <consortium name="The Broad Institute Genomics Platform"/>
            <consortium name="The Broad Institute Genome Sequencing Center for Infectious Disease"/>
            <person name="Wu L."/>
            <person name="Ma J."/>
        </authorList>
    </citation>
    <scope>NUCLEOTIDE SEQUENCE [LARGE SCALE GENOMIC DNA]</scope>
    <source>
        <strain evidence="3">JCM 4505</strain>
    </source>
</reference>
<evidence type="ECO:0000313" key="3">
    <source>
        <dbReference type="Proteomes" id="UP001501867"/>
    </source>
</evidence>
<dbReference type="Proteomes" id="UP001501867">
    <property type="component" value="Unassembled WGS sequence"/>
</dbReference>
<organism evidence="2 3">
    <name type="scientific">Streptomyces polychromogenes</name>
    <dbReference type="NCBI Taxonomy" id="67342"/>
    <lineage>
        <taxon>Bacteria</taxon>
        <taxon>Bacillati</taxon>
        <taxon>Actinomycetota</taxon>
        <taxon>Actinomycetes</taxon>
        <taxon>Kitasatosporales</taxon>
        <taxon>Streptomycetaceae</taxon>
        <taxon>Streptomyces</taxon>
    </lineage>
</organism>
<feature type="region of interest" description="Disordered" evidence="1">
    <location>
        <begin position="89"/>
        <end position="123"/>
    </location>
</feature>
<evidence type="ECO:0000313" key="2">
    <source>
        <dbReference type="EMBL" id="GAA0290539.1"/>
    </source>
</evidence>
<feature type="compositionally biased region" description="Gly residues" evidence="1">
    <location>
        <begin position="93"/>
        <end position="102"/>
    </location>
</feature>